<keyword evidence="4" id="KW-1185">Reference proteome</keyword>
<organism evidence="3 4">
    <name type="scientific">Pontivivens ytuae</name>
    <dbReference type="NCBI Taxonomy" id="2789856"/>
    <lineage>
        <taxon>Bacteria</taxon>
        <taxon>Pseudomonadati</taxon>
        <taxon>Pseudomonadota</taxon>
        <taxon>Alphaproteobacteria</taxon>
        <taxon>Rhodobacterales</taxon>
        <taxon>Paracoccaceae</taxon>
        <taxon>Pontivivens</taxon>
    </lineage>
</organism>
<evidence type="ECO:0000313" key="3">
    <source>
        <dbReference type="EMBL" id="QPH53019.1"/>
    </source>
</evidence>
<sequence length="237" mass="25375">MRALHRFARRGLLTAGVLLAGPAAAEAPCDGAVCFAEPVARYGHAVLGDTPEWAALDGPGGRFVLPEHRVFEDLVPRLADLDGDGRDEAVVVESDTRQGARLSVYALPEEGAPELLAATPFIGRSFRWLAPVGIADLDADGRLEIAYVETPHIGGTLRIWTLREGALLQEYAAPGFSNHRIGQDFIPGGIRDCGPGPEMVTVDAGWSRVLVTRWTPRGYETEDAGPVDDLVRVLACG</sequence>
<dbReference type="SUPFAM" id="SSF69318">
    <property type="entry name" value="Integrin alpha N-terminal domain"/>
    <property type="match status" value="1"/>
</dbReference>
<gene>
    <name evidence="3" type="ORF">I0K15_14575</name>
</gene>
<dbReference type="AlphaFoldDB" id="A0A7S9LPR1"/>
<dbReference type="KEGG" id="poz:I0K15_14575"/>
<dbReference type="RefSeq" id="WP_196102230.1">
    <property type="nucleotide sequence ID" value="NZ_CP064942.1"/>
</dbReference>
<reference evidence="3 4" key="1">
    <citation type="submission" date="2020-11" db="EMBL/GenBank/DDBJ databases">
        <title>Description of Pontivivens ytuae sp. nov. isolated from deep sea sediment of Mariana Trench.</title>
        <authorList>
            <person name="Wang Z."/>
            <person name="Sun Q.-L."/>
            <person name="Xu X.-D."/>
            <person name="Tang Y.-Z."/>
            <person name="Zhang J."/>
        </authorList>
    </citation>
    <scope>NUCLEOTIDE SEQUENCE [LARGE SCALE GENOMIC DNA]</scope>
    <source>
        <strain evidence="3 4">MT2928</strain>
    </source>
</reference>
<dbReference type="Proteomes" id="UP000594800">
    <property type="component" value="Chromosome"/>
</dbReference>
<feature type="signal peptide" evidence="2">
    <location>
        <begin position="1"/>
        <end position="25"/>
    </location>
</feature>
<proteinExistence type="predicted"/>
<evidence type="ECO:0000313" key="4">
    <source>
        <dbReference type="Proteomes" id="UP000594800"/>
    </source>
</evidence>
<keyword evidence="1 2" id="KW-0732">Signal</keyword>
<evidence type="ECO:0000256" key="1">
    <source>
        <dbReference type="ARBA" id="ARBA00022729"/>
    </source>
</evidence>
<evidence type="ECO:0000256" key="2">
    <source>
        <dbReference type="SAM" id="SignalP"/>
    </source>
</evidence>
<dbReference type="InterPro" id="IPR028994">
    <property type="entry name" value="Integrin_alpha_N"/>
</dbReference>
<name>A0A7S9LPR1_9RHOB</name>
<dbReference type="InterPro" id="IPR013517">
    <property type="entry name" value="FG-GAP"/>
</dbReference>
<accession>A0A7S9LPR1</accession>
<feature type="chain" id="PRO_5033015065" evidence="2">
    <location>
        <begin position="26"/>
        <end position="237"/>
    </location>
</feature>
<dbReference type="Pfam" id="PF13517">
    <property type="entry name" value="FG-GAP_3"/>
    <property type="match status" value="1"/>
</dbReference>
<protein>
    <submittedName>
        <fullName evidence="3">VCBS repeat-containing protein</fullName>
    </submittedName>
</protein>
<dbReference type="EMBL" id="CP064942">
    <property type="protein sequence ID" value="QPH53019.1"/>
    <property type="molecule type" value="Genomic_DNA"/>
</dbReference>